<dbReference type="GO" id="GO:0009451">
    <property type="term" value="P:RNA modification"/>
    <property type="evidence" value="ECO:0007669"/>
    <property type="project" value="InterPro"/>
</dbReference>
<keyword evidence="2" id="KW-1185">Reference proteome</keyword>
<organism evidence="1 2">
    <name type="scientific">Taxus chinensis</name>
    <name type="common">Chinese yew</name>
    <name type="synonym">Taxus wallichiana var. chinensis</name>
    <dbReference type="NCBI Taxonomy" id="29808"/>
    <lineage>
        <taxon>Eukaryota</taxon>
        <taxon>Viridiplantae</taxon>
        <taxon>Streptophyta</taxon>
        <taxon>Embryophyta</taxon>
        <taxon>Tracheophyta</taxon>
        <taxon>Spermatophyta</taxon>
        <taxon>Pinopsida</taxon>
        <taxon>Pinidae</taxon>
        <taxon>Conifers II</taxon>
        <taxon>Cupressales</taxon>
        <taxon>Taxaceae</taxon>
        <taxon>Taxus</taxon>
    </lineage>
</organism>
<evidence type="ECO:0008006" key="3">
    <source>
        <dbReference type="Google" id="ProtNLM"/>
    </source>
</evidence>
<dbReference type="InterPro" id="IPR046848">
    <property type="entry name" value="E_motif"/>
</dbReference>
<feature type="non-terminal residue" evidence="1">
    <location>
        <position position="118"/>
    </location>
</feature>
<dbReference type="GO" id="GO:0003723">
    <property type="term" value="F:RNA binding"/>
    <property type="evidence" value="ECO:0007669"/>
    <property type="project" value="InterPro"/>
</dbReference>
<name>A0AA38GQF1_TAXCH</name>
<accession>A0AA38GQF1</accession>
<dbReference type="Proteomes" id="UP000824469">
    <property type="component" value="Unassembled WGS sequence"/>
</dbReference>
<dbReference type="Pfam" id="PF20430">
    <property type="entry name" value="Eplus_motif"/>
    <property type="match status" value="1"/>
</dbReference>
<gene>
    <name evidence="1" type="ORF">KI387_006610</name>
</gene>
<dbReference type="PANTHER" id="PTHR47926">
    <property type="entry name" value="PENTATRICOPEPTIDE REPEAT-CONTAINING PROTEIN"/>
    <property type="match status" value="1"/>
</dbReference>
<proteinExistence type="predicted"/>
<reference evidence="1 2" key="1">
    <citation type="journal article" date="2021" name="Nat. Plants">
        <title>The Taxus genome provides insights into paclitaxel biosynthesis.</title>
        <authorList>
            <person name="Xiong X."/>
            <person name="Gou J."/>
            <person name="Liao Q."/>
            <person name="Li Y."/>
            <person name="Zhou Q."/>
            <person name="Bi G."/>
            <person name="Li C."/>
            <person name="Du R."/>
            <person name="Wang X."/>
            <person name="Sun T."/>
            <person name="Guo L."/>
            <person name="Liang H."/>
            <person name="Lu P."/>
            <person name="Wu Y."/>
            <person name="Zhang Z."/>
            <person name="Ro D.K."/>
            <person name="Shang Y."/>
            <person name="Huang S."/>
            <person name="Yan J."/>
        </authorList>
    </citation>
    <scope>NUCLEOTIDE SEQUENCE [LARGE SCALE GENOMIC DNA]</scope>
    <source>
        <strain evidence="1">Ta-2019</strain>
    </source>
</reference>
<dbReference type="AlphaFoldDB" id="A0AA38GQF1"/>
<protein>
    <recommendedName>
        <fullName evidence="3">Pentatricopeptide repeat-containing protein</fullName>
    </recommendedName>
</protein>
<dbReference type="OMA" id="NNDIHAK"/>
<sequence length="118" mass="13276">MPYGPGASVWDALLGVCKIHHNIHLGEHVAKQLFHLEPDKAGYYVLLSNIYAASDRWDDVSKIRTLMKDRGIKKMPGCSLIELNNKIHTFVVGDESHPQSEQIYAMLKTLAREMGGCR</sequence>
<dbReference type="InterPro" id="IPR046960">
    <property type="entry name" value="PPR_At4g14850-like_plant"/>
</dbReference>
<dbReference type="InterPro" id="IPR046849">
    <property type="entry name" value="E2_motif"/>
</dbReference>
<evidence type="ECO:0000313" key="1">
    <source>
        <dbReference type="EMBL" id="KAH9326432.1"/>
    </source>
</evidence>
<dbReference type="PANTHER" id="PTHR47926:SF373">
    <property type="entry name" value="TETRATRICOPEPTIDE-LIKE HELICAL DOMAIN SUPERFAMILY, DYW DOMAIN-CONTAINING PROTEIN"/>
    <property type="match status" value="1"/>
</dbReference>
<comment type="caution">
    <text evidence="1">The sequence shown here is derived from an EMBL/GenBank/DDBJ whole genome shotgun (WGS) entry which is preliminary data.</text>
</comment>
<evidence type="ECO:0000313" key="2">
    <source>
        <dbReference type="Proteomes" id="UP000824469"/>
    </source>
</evidence>
<dbReference type="Pfam" id="PF20431">
    <property type="entry name" value="E_motif"/>
    <property type="match status" value="1"/>
</dbReference>
<dbReference type="EMBL" id="JAHRHJ020000002">
    <property type="protein sequence ID" value="KAH9326432.1"/>
    <property type="molecule type" value="Genomic_DNA"/>
</dbReference>